<reference evidence="2 3" key="1">
    <citation type="journal article" date="2018" name="Aquat. Microb. Ecol.">
        <title>Gammaproteobacterial methanotrophs dominate.</title>
        <authorList>
            <person name="Rissanen A.J."/>
            <person name="Saarenheimo J."/>
            <person name="Tiirola M."/>
            <person name="Peura S."/>
            <person name="Aalto S.L."/>
            <person name="Karvinen A."/>
            <person name="Nykanen H."/>
        </authorList>
    </citation>
    <scope>NUCLEOTIDE SEQUENCE [LARGE SCALE GENOMIC DNA]</scope>
    <source>
        <strain evidence="2">AMbin10</strain>
    </source>
</reference>
<evidence type="ECO:0000256" key="1">
    <source>
        <dbReference type="SAM" id="SignalP"/>
    </source>
</evidence>
<feature type="chain" id="PRO_5015881193" description="Transcriptional regulator" evidence="1">
    <location>
        <begin position="24"/>
        <end position="172"/>
    </location>
</feature>
<accession>A0A2W4RH99</accession>
<sequence>MKKTLTAIALALLTIGLPALSSAKDTGKNATPSLDASEREQLNLMRASIRIDKRNFIKDAMELDKEEGKKFWSIYHQYEAELMKLNDIRQDVIEDYAKNYEAISEAKADELVKKGFEFRKARTSLLEKYYGKVSKALSKKIAARFMQVENVLQAAGDVTIGTSIPIMPKVKE</sequence>
<name>A0A2W4RH99_9GAMM</name>
<evidence type="ECO:0000313" key="3">
    <source>
        <dbReference type="Proteomes" id="UP000249396"/>
    </source>
</evidence>
<dbReference type="EMBL" id="QJPH01000191">
    <property type="protein sequence ID" value="PZN83202.1"/>
    <property type="molecule type" value="Genomic_DNA"/>
</dbReference>
<feature type="signal peptide" evidence="1">
    <location>
        <begin position="1"/>
        <end position="23"/>
    </location>
</feature>
<proteinExistence type="predicted"/>
<dbReference type="AlphaFoldDB" id="A0A2W4RH99"/>
<evidence type="ECO:0000313" key="2">
    <source>
        <dbReference type="EMBL" id="PZN83202.1"/>
    </source>
</evidence>
<gene>
    <name evidence="2" type="ORF">DM484_04960</name>
</gene>
<organism evidence="2 3">
    <name type="scientific">Candidatus Methylumidiphilus alinenensis</name>
    <dbReference type="NCBI Taxonomy" id="2202197"/>
    <lineage>
        <taxon>Bacteria</taxon>
        <taxon>Pseudomonadati</taxon>
        <taxon>Pseudomonadota</taxon>
        <taxon>Gammaproteobacteria</taxon>
        <taxon>Methylococcales</taxon>
        <taxon>Candidatus Methylumidiphilus</taxon>
    </lineage>
</organism>
<dbReference type="Proteomes" id="UP000249396">
    <property type="component" value="Unassembled WGS sequence"/>
</dbReference>
<comment type="caution">
    <text evidence="2">The sequence shown here is derived from an EMBL/GenBank/DDBJ whole genome shotgun (WGS) entry which is preliminary data.</text>
</comment>
<protein>
    <recommendedName>
        <fullName evidence="4">Transcriptional regulator</fullName>
    </recommendedName>
</protein>
<keyword evidence="1" id="KW-0732">Signal</keyword>
<evidence type="ECO:0008006" key="4">
    <source>
        <dbReference type="Google" id="ProtNLM"/>
    </source>
</evidence>